<gene>
    <name evidence="1" type="ORF">Pint_16682</name>
</gene>
<protein>
    <submittedName>
        <fullName evidence="1">Uncharacterized protein</fullName>
    </submittedName>
</protein>
<name>A0ACC0ZC87_9ROSI</name>
<organism evidence="1 2">
    <name type="scientific">Pistacia integerrima</name>
    <dbReference type="NCBI Taxonomy" id="434235"/>
    <lineage>
        <taxon>Eukaryota</taxon>
        <taxon>Viridiplantae</taxon>
        <taxon>Streptophyta</taxon>
        <taxon>Embryophyta</taxon>
        <taxon>Tracheophyta</taxon>
        <taxon>Spermatophyta</taxon>
        <taxon>Magnoliopsida</taxon>
        <taxon>eudicotyledons</taxon>
        <taxon>Gunneridae</taxon>
        <taxon>Pentapetalae</taxon>
        <taxon>rosids</taxon>
        <taxon>malvids</taxon>
        <taxon>Sapindales</taxon>
        <taxon>Anacardiaceae</taxon>
        <taxon>Pistacia</taxon>
    </lineage>
</organism>
<dbReference type="Proteomes" id="UP001163603">
    <property type="component" value="Chromosome 2"/>
</dbReference>
<keyword evidence="2" id="KW-1185">Reference proteome</keyword>
<proteinExistence type="predicted"/>
<dbReference type="EMBL" id="CM047737">
    <property type="protein sequence ID" value="KAJ0048756.1"/>
    <property type="molecule type" value="Genomic_DNA"/>
</dbReference>
<accession>A0ACC0ZC87</accession>
<evidence type="ECO:0000313" key="1">
    <source>
        <dbReference type="EMBL" id="KAJ0048756.1"/>
    </source>
</evidence>
<comment type="caution">
    <text evidence="1">The sequence shown here is derived from an EMBL/GenBank/DDBJ whole genome shotgun (WGS) entry which is preliminary data.</text>
</comment>
<reference evidence="2" key="1">
    <citation type="journal article" date="2023" name="G3 (Bethesda)">
        <title>Genome assembly and association tests identify interacting loci associated with vigor, precocity, and sex in interspecific pistachio rootstocks.</title>
        <authorList>
            <person name="Palmer W."/>
            <person name="Jacygrad E."/>
            <person name="Sagayaradj S."/>
            <person name="Cavanaugh K."/>
            <person name="Han R."/>
            <person name="Bertier L."/>
            <person name="Beede B."/>
            <person name="Kafkas S."/>
            <person name="Golino D."/>
            <person name="Preece J."/>
            <person name="Michelmore R."/>
        </authorList>
    </citation>
    <scope>NUCLEOTIDE SEQUENCE [LARGE SCALE GENOMIC DNA]</scope>
</reference>
<evidence type="ECO:0000313" key="2">
    <source>
        <dbReference type="Proteomes" id="UP001163603"/>
    </source>
</evidence>
<sequence length="191" mass="22225">MKYVKNLNLFHNILKGNISKRGRLLGLNVGDKYVGLAVSNTNDKIVSPLSVLVRKRGDIDLMASDFQCLILEFDLKGFVVGYPLNRQRRNTPDSEQVKRFIDEMSKIGKLEGLEYTYWDKEFISKDVELFLKNFSLPQFERKEMEYKFVLCSVELLQVTSLLSLLYSIKKKKSTTKVQLDLDFPKRPIKFD</sequence>